<dbReference type="OrthoDB" id="10431194at2759"/>
<feature type="region of interest" description="Disordered" evidence="1">
    <location>
        <begin position="29"/>
        <end position="110"/>
    </location>
</feature>
<evidence type="ECO:0000313" key="3">
    <source>
        <dbReference type="Proteomes" id="UP001152320"/>
    </source>
</evidence>
<name>A0A9Q1CBL3_HOLLE</name>
<evidence type="ECO:0000313" key="2">
    <source>
        <dbReference type="EMBL" id="KAJ8041917.1"/>
    </source>
</evidence>
<gene>
    <name evidence="2" type="ORF">HOLleu_12850</name>
</gene>
<sequence length="110" mass="12445">MFITFCSCIQNIHTRVDKLFRKCLRKMRAQDHDNDDVGDDGSNTNSRTRNTPLAWSDGQDDNSSRQSGAYTVDHVYHLPSLGQMEDPPPQYNDVIAAEPLPPSYEEATKT</sequence>
<proteinExistence type="predicted"/>
<feature type="compositionally biased region" description="Polar residues" evidence="1">
    <location>
        <begin position="41"/>
        <end position="53"/>
    </location>
</feature>
<keyword evidence="3" id="KW-1185">Reference proteome</keyword>
<evidence type="ECO:0000256" key="1">
    <source>
        <dbReference type="SAM" id="MobiDB-lite"/>
    </source>
</evidence>
<comment type="caution">
    <text evidence="2">The sequence shown here is derived from an EMBL/GenBank/DDBJ whole genome shotgun (WGS) entry which is preliminary data.</text>
</comment>
<dbReference type="Proteomes" id="UP001152320">
    <property type="component" value="Chromosome 5"/>
</dbReference>
<protein>
    <submittedName>
        <fullName evidence="2">Uncharacterized protein</fullName>
    </submittedName>
</protein>
<organism evidence="2 3">
    <name type="scientific">Holothuria leucospilota</name>
    <name type="common">Black long sea cucumber</name>
    <name type="synonym">Mertensiothuria leucospilota</name>
    <dbReference type="NCBI Taxonomy" id="206669"/>
    <lineage>
        <taxon>Eukaryota</taxon>
        <taxon>Metazoa</taxon>
        <taxon>Echinodermata</taxon>
        <taxon>Eleutherozoa</taxon>
        <taxon>Echinozoa</taxon>
        <taxon>Holothuroidea</taxon>
        <taxon>Aspidochirotacea</taxon>
        <taxon>Aspidochirotida</taxon>
        <taxon>Holothuriidae</taxon>
        <taxon>Holothuria</taxon>
    </lineage>
</organism>
<dbReference type="AlphaFoldDB" id="A0A9Q1CBL3"/>
<reference evidence="2" key="1">
    <citation type="submission" date="2021-10" db="EMBL/GenBank/DDBJ databases">
        <title>Tropical sea cucumber genome reveals ecological adaptation and Cuvierian tubules defense mechanism.</title>
        <authorList>
            <person name="Chen T."/>
        </authorList>
    </citation>
    <scope>NUCLEOTIDE SEQUENCE</scope>
    <source>
        <strain evidence="2">Nanhai2018</strain>
        <tissue evidence="2">Muscle</tissue>
    </source>
</reference>
<accession>A0A9Q1CBL3</accession>
<dbReference type="EMBL" id="JAIZAY010000005">
    <property type="protein sequence ID" value="KAJ8041917.1"/>
    <property type="molecule type" value="Genomic_DNA"/>
</dbReference>